<comment type="caution">
    <text evidence="1">The sequence shown here is derived from an EMBL/GenBank/DDBJ whole genome shotgun (WGS) entry which is preliminary data.</text>
</comment>
<dbReference type="RefSeq" id="WP_367951971.1">
    <property type="nucleotide sequence ID" value="NZ_JBDPGJ010000001.1"/>
</dbReference>
<evidence type="ECO:0000313" key="1">
    <source>
        <dbReference type="EMBL" id="MEX0404063.1"/>
    </source>
</evidence>
<protein>
    <recommendedName>
        <fullName evidence="3">Arc family DNA-binding protein</fullName>
    </recommendedName>
</protein>
<gene>
    <name evidence="1" type="ORF">ABGN05_00125</name>
</gene>
<keyword evidence="2" id="KW-1185">Reference proteome</keyword>
<dbReference type="InterPro" id="IPR013321">
    <property type="entry name" value="Arc_rbn_hlx_hlx"/>
</dbReference>
<dbReference type="EMBL" id="JBDPGJ010000001">
    <property type="protein sequence ID" value="MEX0404063.1"/>
    <property type="molecule type" value="Genomic_DNA"/>
</dbReference>
<dbReference type="Proteomes" id="UP001556692">
    <property type="component" value="Unassembled WGS sequence"/>
</dbReference>
<proteinExistence type="predicted"/>
<organism evidence="1 2">
    <name type="scientific">Aquibium pacificus</name>
    <dbReference type="NCBI Taxonomy" id="3153579"/>
    <lineage>
        <taxon>Bacteria</taxon>
        <taxon>Pseudomonadati</taxon>
        <taxon>Pseudomonadota</taxon>
        <taxon>Alphaproteobacteria</taxon>
        <taxon>Hyphomicrobiales</taxon>
        <taxon>Phyllobacteriaceae</taxon>
        <taxon>Aquibium</taxon>
    </lineage>
</organism>
<dbReference type="InterPro" id="IPR010985">
    <property type="entry name" value="Ribbon_hlx_hlx"/>
</dbReference>
<sequence>MTNRKSILFRVPADLKVWLEGRAASNHRTLTGELVQLLEAARDADQKQEAA</sequence>
<evidence type="ECO:0000313" key="2">
    <source>
        <dbReference type="Proteomes" id="UP001556692"/>
    </source>
</evidence>
<accession>A0ABV3SCH8</accession>
<name>A0ABV3SCH8_9HYPH</name>
<evidence type="ECO:0008006" key="3">
    <source>
        <dbReference type="Google" id="ProtNLM"/>
    </source>
</evidence>
<dbReference type="Gene3D" id="1.10.1220.10">
    <property type="entry name" value="Met repressor-like"/>
    <property type="match status" value="1"/>
</dbReference>
<reference evidence="1 2" key="1">
    <citation type="submission" date="2024-05" db="EMBL/GenBank/DDBJ databases">
        <authorList>
            <person name="Jiang F."/>
        </authorList>
    </citation>
    <scope>NUCLEOTIDE SEQUENCE [LARGE SCALE GENOMIC DNA]</scope>
    <source>
        <strain evidence="1 2">LZ166</strain>
    </source>
</reference>
<dbReference type="SUPFAM" id="SSF47598">
    <property type="entry name" value="Ribbon-helix-helix"/>
    <property type="match status" value="1"/>
</dbReference>